<sequence>MNAHPYKHNPNNTPRLCAMIDTDVLMQDETPSFAIGSSFVPNGLLSNSFVSSELLDDSAPQVESEHKKGEDALFSNQDEISNVTKLSERLGVPEDVPMEQEEPTTSSSAFTSTGLLSSGFVSNGLLGGTSSFVDTQPTLSSGFVSNGLLGSGSSSSLDTEPTLSTGFVSSGLLGGTSSSLDTESTLSSGFVSNGLLGTSSSLDTQPTLSSGFISNGLLGGTSSSLGTEPTSSFVSNGLLDGTSSTLDTEPILSSGFVSNGLLGKTLSSLNTEPTQSSSFVSNGLLDASTSQDIEPSFSFSETQDESFPNASQLLPPPKNPSGSGSGSNISISTRLDLPRAPIKAVTFDGKAIFIGRKWKPTQPRTTSTSTPFKGMTNMLEVPIHRLMDNLSATTAARLANAEQGISLLPPPKAPEERLWVDRYRPQRFLDLLGDERVHRETLAWVKEWDFCVYGKRKPKGKQRADEGEHDYGPEDEYHRPRERILLLSGPPGLGKTTLAHVVAKQAGYEVMEINARHVLLSVHLRVVDDRIRPALESGAAVGSKKPVLLVVDEIDGATGGGENTSGFVQKLLQLTFDKPKRKGRGTEAKTRPLLRPIIAICNDLYASSLAKLRQHARIVRFNRPPDVRLVK</sequence>
<comment type="subcellular location">
    <subcellularLocation>
        <location evidence="1">Nucleus</location>
    </subcellularLocation>
</comment>
<dbReference type="Gene3D" id="3.40.50.300">
    <property type="entry name" value="P-loop containing nucleotide triphosphate hydrolases"/>
    <property type="match status" value="1"/>
</dbReference>
<evidence type="ECO:0000313" key="6">
    <source>
        <dbReference type="EMBL" id="KIJ35765.1"/>
    </source>
</evidence>
<dbReference type="InterPro" id="IPR053016">
    <property type="entry name" value="CTF18-RFC_complex"/>
</dbReference>
<feature type="compositionally biased region" description="Polar residues" evidence="4">
    <location>
        <begin position="74"/>
        <end position="85"/>
    </location>
</feature>
<keyword evidence="7" id="KW-1185">Reference proteome</keyword>
<feature type="region of interest" description="Disordered" evidence="4">
    <location>
        <begin position="56"/>
        <end position="110"/>
    </location>
</feature>
<evidence type="ECO:0000256" key="2">
    <source>
        <dbReference type="ARBA" id="ARBA00023242"/>
    </source>
</evidence>
<dbReference type="InterPro" id="IPR003959">
    <property type="entry name" value="ATPase_AAA_core"/>
</dbReference>
<dbReference type="GO" id="GO:0005524">
    <property type="term" value="F:ATP binding"/>
    <property type="evidence" value="ECO:0007669"/>
    <property type="project" value="InterPro"/>
</dbReference>
<evidence type="ECO:0000256" key="4">
    <source>
        <dbReference type="SAM" id="MobiDB-lite"/>
    </source>
</evidence>
<accession>A0A0C9VDU7</accession>
<dbReference type="AlphaFoldDB" id="A0A0C9VDU7"/>
<dbReference type="PANTHER" id="PTHR46765">
    <property type="entry name" value="P-LOOP CONTAINING NUCLEOSIDE TRIPHOSPHATE HYDROLASES SUPERFAMILY PROTEIN"/>
    <property type="match status" value="1"/>
</dbReference>
<evidence type="ECO:0000313" key="7">
    <source>
        <dbReference type="Proteomes" id="UP000054279"/>
    </source>
</evidence>
<dbReference type="GO" id="GO:0016887">
    <property type="term" value="F:ATP hydrolysis activity"/>
    <property type="evidence" value="ECO:0007669"/>
    <property type="project" value="InterPro"/>
</dbReference>
<gene>
    <name evidence="6" type="ORF">M422DRAFT_261949</name>
</gene>
<feature type="compositionally biased region" description="Polar residues" evidence="4">
    <location>
        <begin position="296"/>
        <end position="312"/>
    </location>
</feature>
<feature type="domain" description="AAA+ ATPase" evidence="5">
    <location>
        <begin position="481"/>
        <end position="626"/>
    </location>
</feature>
<keyword evidence="2" id="KW-0539">Nucleus</keyword>
<feature type="compositionally biased region" description="Low complexity" evidence="4">
    <location>
        <begin position="320"/>
        <end position="332"/>
    </location>
</feature>
<dbReference type="CDD" id="cd00009">
    <property type="entry name" value="AAA"/>
    <property type="match status" value="1"/>
</dbReference>
<dbReference type="SMART" id="SM00382">
    <property type="entry name" value="AAA"/>
    <property type="match status" value="1"/>
</dbReference>
<feature type="non-terminal residue" evidence="6">
    <location>
        <position position="1"/>
    </location>
</feature>
<dbReference type="SUPFAM" id="SSF52540">
    <property type="entry name" value="P-loop containing nucleoside triphosphate hydrolases"/>
    <property type="match status" value="1"/>
</dbReference>
<dbReference type="OrthoDB" id="2195431at2759"/>
<dbReference type="PANTHER" id="PTHR46765:SF1">
    <property type="entry name" value="P-LOOP CONTAINING NUCLEOSIDE TRIPHOSPHATE HYDROLASES SUPERFAMILY PROTEIN"/>
    <property type="match status" value="1"/>
</dbReference>
<dbReference type="InterPro" id="IPR003593">
    <property type="entry name" value="AAA+_ATPase"/>
</dbReference>
<evidence type="ECO:0000256" key="1">
    <source>
        <dbReference type="ARBA" id="ARBA00004123"/>
    </source>
</evidence>
<dbReference type="EMBL" id="KN837185">
    <property type="protein sequence ID" value="KIJ35765.1"/>
    <property type="molecule type" value="Genomic_DNA"/>
</dbReference>
<comment type="similarity">
    <text evidence="3">Belongs to the activator 1 small subunits family. CTF18 subfamily.</text>
</comment>
<organism evidence="6 7">
    <name type="scientific">Sphaerobolus stellatus (strain SS14)</name>
    <dbReference type="NCBI Taxonomy" id="990650"/>
    <lineage>
        <taxon>Eukaryota</taxon>
        <taxon>Fungi</taxon>
        <taxon>Dikarya</taxon>
        <taxon>Basidiomycota</taxon>
        <taxon>Agaricomycotina</taxon>
        <taxon>Agaricomycetes</taxon>
        <taxon>Phallomycetidae</taxon>
        <taxon>Geastrales</taxon>
        <taxon>Sphaerobolaceae</taxon>
        <taxon>Sphaerobolus</taxon>
    </lineage>
</organism>
<feature type="region of interest" description="Disordered" evidence="4">
    <location>
        <begin position="296"/>
        <end position="332"/>
    </location>
</feature>
<evidence type="ECO:0000259" key="5">
    <source>
        <dbReference type="SMART" id="SM00382"/>
    </source>
</evidence>
<dbReference type="Proteomes" id="UP000054279">
    <property type="component" value="Unassembled WGS sequence"/>
</dbReference>
<proteinExistence type="inferred from homology"/>
<protein>
    <recommendedName>
        <fullName evidence="5">AAA+ ATPase domain-containing protein</fullName>
    </recommendedName>
</protein>
<dbReference type="GO" id="GO:0005634">
    <property type="term" value="C:nucleus"/>
    <property type="evidence" value="ECO:0007669"/>
    <property type="project" value="UniProtKB-SubCell"/>
</dbReference>
<dbReference type="HOGENOM" id="CLU_433860_0_0_1"/>
<reference evidence="6 7" key="1">
    <citation type="submission" date="2014-06" db="EMBL/GenBank/DDBJ databases">
        <title>Evolutionary Origins and Diversification of the Mycorrhizal Mutualists.</title>
        <authorList>
            <consortium name="DOE Joint Genome Institute"/>
            <consortium name="Mycorrhizal Genomics Consortium"/>
            <person name="Kohler A."/>
            <person name="Kuo A."/>
            <person name="Nagy L.G."/>
            <person name="Floudas D."/>
            <person name="Copeland A."/>
            <person name="Barry K.W."/>
            <person name="Cichocki N."/>
            <person name="Veneault-Fourrey C."/>
            <person name="LaButti K."/>
            <person name="Lindquist E.A."/>
            <person name="Lipzen A."/>
            <person name="Lundell T."/>
            <person name="Morin E."/>
            <person name="Murat C."/>
            <person name="Riley R."/>
            <person name="Ohm R."/>
            <person name="Sun H."/>
            <person name="Tunlid A."/>
            <person name="Henrissat B."/>
            <person name="Grigoriev I.V."/>
            <person name="Hibbett D.S."/>
            <person name="Martin F."/>
        </authorList>
    </citation>
    <scope>NUCLEOTIDE SEQUENCE [LARGE SCALE GENOMIC DNA]</scope>
    <source>
        <strain evidence="6 7">SS14</strain>
    </source>
</reference>
<evidence type="ECO:0000256" key="3">
    <source>
        <dbReference type="ARBA" id="ARBA00043975"/>
    </source>
</evidence>
<name>A0A0C9VDU7_SPHS4</name>
<dbReference type="InterPro" id="IPR027417">
    <property type="entry name" value="P-loop_NTPase"/>
</dbReference>
<dbReference type="Pfam" id="PF00004">
    <property type="entry name" value="AAA"/>
    <property type="match status" value="1"/>
</dbReference>